<reference evidence="3 4" key="1">
    <citation type="submission" date="2006-05" db="EMBL/GenBank/DDBJ databases">
        <authorList>
            <person name="King G."/>
            <person name="Ferriera S."/>
            <person name="Johnson J."/>
            <person name="Kravitz S."/>
            <person name="Beeson K."/>
            <person name="Sutton G."/>
            <person name="Rogers Y.-H."/>
            <person name="Friedman R."/>
            <person name="Frazier M."/>
            <person name="Venter J.C."/>
        </authorList>
    </citation>
    <scope>NUCLEOTIDE SEQUENCE [LARGE SCALE GENOMIC DNA]</scope>
    <source>
        <strain evidence="4">ATCC 25650 / DSM 13394 / JCM 20685 / NBRC 16684 / NCIMB 2208 / IAM 12614 / B1</strain>
    </source>
</reference>
<sequence length="103" mass="10963">MRRQTDSNQRTTAQTRQILIMARVENQKSRKSAPLKSDLHEARPLLQAIFLGMLLATALVAAAAMANPANMHGGPKAEPVAHTAIGSAPAVPGHPDQTSKSVF</sequence>
<dbReference type="Proteomes" id="UP000004848">
    <property type="component" value="Unassembled WGS sequence"/>
</dbReference>
<protein>
    <submittedName>
        <fullName evidence="3">Uncharacterized protein</fullName>
    </submittedName>
</protein>
<proteinExistence type="predicted"/>
<dbReference type="AlphaFoldDB" id="A0NY99"/>
<evidence type="ECO:0000256" key="2">
    <source>
        <dbReference type="SAM" id="Phobius"/>
    </source>
</evidence>
<gene>
    <name evidence="3" type="ORF">SIAM614_20440</name>
</gene>
<feature type="region of interest" description="Disordered" evidence="1">
    <location>
        <begin position="68"/>
        <end position="103"/>
    </location>
</feature>
<keyword evidence="2" id="KW-0812">Transmembrane</keyword>
<name>A0NY99_ROSAI</name>
<evidence type="ECO:0000256" key="1">
    <source>
        <dbReference type="SAM" id="MobiDB-lite"/>
    </source>
</evidence>
<dbReference type="EMBL" id="AAUW01000016">
    <property type="protein sequence ID" value="EAV42095.1"/>
    <property type="molecule type" value="Genomic_DNA"/>
</dbReference>
<accession>A0NY99</accession>
<keyword evidence="2" id="KW-0472">Membrane</keyword>
<feature type="transmembrane region" description="Helical" evidence="2">
    <location>
        <begin position="45"/>
        <end position="66"/>
    </location>
</feature>
<comment type="caution">
    <text evidence="3">The sequence shown here is derived from an EMBL/GenBank/DDBJ whole genome shotgun (WGS) entry which is preliminary data.</text>
</comment>
<evidence type="ECO:0000313" key="3">
    <source>
        <dbReference type="EMBL" id="EAV42095.1"/>
    </source>
</evidence>
<organism evidence="3 4">
    <name type="scientific">Roseibium aggregatum (strain ATCC 25650 / DSM 13394 / JCM 20685 / NBRC 16684 / NCIMB 2208 / IAM 12614 / B1)</name>
    <name type="common">Stappia aggregata</name>
    <dbReference type="NCBI Taxonomy" id="384765"/>
    <lineage>
        <taxon>Bacteria</taxon>
        <taxon>Pseudomonadati</taxon>
        <taxon>Pseudomonadota</taxon>
        <taxon>Alphaproteobacteria</taxon>
        <taxon>Hyphomicrobiales</taxon>
        <taxon>Stappiaceae</taxon>
        <taxon>Roseibium</taxon>
    </lineage>
</organism>
<evidence type="ECO:0000313" key="4">
    <source>
        <dbReference type="Proteomes" id="UP000004848"/>
    </source>
</evidence>
<keyword evidence="2" id="KW-1133">Transmembrane helix</keyword>